<keyword evidence="1" id="KW-1133">Transmembrane helix</keyword>
<protein>
    <submittedName>
        <fullName evidence="2">Uncharacterized protein</fullName>
    </submittedName>
</protein>
<name>A0A0R3DGE9_9BRAD</name>
<evidence type="ECO:0000313" key="2">
    <source>
        <dbReference type="EMBL" id="KRQ07470.1"/>
    </source>
</evidence>
<sequence length="74" mass="8464">MSCINPLHADHGTMLAPRGNPMRRFAMKALFTALNLDRAERTRIDWDRRIVIFSTAVTIGLIALYIYGKATSRW</sequence>
<feature type="transmembrane region" description="Helical" evidence="1">
    <location>
        <begin position="50"/>
        <end position="68"/>
    </location>
</feature>
<reference evidence="2 3" key="1">
    <citation type="submission" date="2015-09" db="EMBL/GenBank/DDBJ databases">
        <title>Draft Genome Sequence of Bradyrhizobium manausense Strain BR 3351T, a Novel Symbiotic Nitrogen-Fixing Alphaproteobacterium Isolated from Brazilian Amazon Rain Forest.</title>
        <authorList>
            <person name="De Araujo J.L."/>
            <person name="Zilli J.E."/>
        </authorList>
    </citation>
    <scope>NUCLEOTIDE SEQUENCE [LARGE SCALE GENOMIC DNA]</scope>
    <source>
        <strain evidence="2 3">BR3351</strain>
    </source>
</reference>
<proteinExistence type="predicted"/>
<accession>A0A0R3DGE9</accession>
<gene>
    <name evidence="2" type="ORF">AOQ71_23095</name>
</gene>
<evidence type="ECO:0000313" key="3">
    <source>
        <dbReference type="Proteomes" id="UP000051936"/>
    </source>
</evidence>
<comment type="caution">
    <text evidence="2">The sequence shown here is derived from an EMBL/GenBank/DDBJ whole genome shotgun (WGS) entry which is preliminary data.</text>
</comment>
<dbReference type="Proteomes" id="UP000051936">
    <property type="component" value="Unassembled WGS sequence"/>
</dbReference>
<organism evidence="2 3">
    <name type="scientific">Bradyrhizobium manausense</name>
    <dbReference type="NCBI Taxonomy" id="989370"/>
    <lineage>
        <taxon>Bacteria</taxon>
        <taxon>Pseudomonadati</taxon>
        <taxon>Pseudomonadota</taxon>
        <taxon>Alphaproteobacteria</taxon>
        <taxon>Hyphomicrobiales</taxon>
        <taxon>Nitrobacteraceae</taxon>
        <taxon>Bradyrhizobium</taxon>
    </lineage>
</organism>
<dbReference type="AlphaFoldDB" id="A0A0R3DGE9"/>
<dbReference type="STRING" id="989370.AOQ71_23095"/>
<keyword evidence="3" id="KW-1185">Reference proteome</keyword>
<keyword evidence="1" id="KW-0472">Membrane</keyword>
<dbReference type="EMBL" id="LJYG01000097">
    <property type="protein sequence ID" value="KRQ07470.1"/>
    <property type="molecule type" value="Genomic_DNA"/>
</dbReference>
<keyword evidence="1" id="KW-0812">Transmembrane</keyword>
<evidence type="ECO:0000256" key="1">
    <source>
        <dbReference type="SAM" id="Phobius"/>
    </source>
</evidence>